<dbReference type="EMBL" id="KQ992981">
    <property type="protein sequence ID" value="KZV49753.1"/>
    <property type="molecule type" value="Genomic_DNA"/>
</dbReference>
<keyword evidence="3" id="KW-1185">Reference proteome</keyword>
<dbReference type="Proteomes" id="UP000250235">
    <property type="component" value="Unassembled WGS sequence"/>
</dbReference>
<dbReference type="AlphaFoldDB" id="A0A2Z7CSH9"/>
<protein>
    <submittedName>
        <fullName evidence="2">Uncharacterized protein</fullName>
    </submittedName>
</protein>
<reference evidence="2 3" key="1">
    <citation type="journal article" date="2015" name="Proc. Natl. Acad. Sci. U.S.A.">
        <title>The resurrection genome of Boea hygrometrica: A blueprint for survival of dehydration.</title>
        <authorList>
            <person name="Xiao L."/>
            <person name="Yang G."/>
            <person name="Zhang L."/>
            <person name="Yang X."/>
            <person name="Zhao S."/>
            <person name="Ji Z."/>
            <person name="Zhou Q."/>
            <person name="Hu M."/>
            <person name="Wang Y."/>
            <person name="Chen M."/>
            <person name="Xu Y."/>
            <person name="Jin H."/>
            <person name="Xiao X."/>
            <person name="Hu G."/>
            <person name="Bao F."/>
            <person name="Hu Y."/>
            <person name="Wan P."/>
            <person name="Li L."/>
            <person name="Deng X."/>
            <person name="Kuang T."/>
            <person name="Xiang C."/>
            <person name="Zhu J.K."/>
            <person name="Oliver M.J."/>
            <person name="He Y."/>
        </authorList>
    </citation>
    <scope>NUCLEOTIDE SEQUENCE [LARGE SCALE GENOMIC DNA]</scope>
    <source>
        <strain evidence="3">cv. XS01</strain>
    </source>
</reference>
<accession>A0A2Z7CSH9</accession>
<feature type="region of interest" description="Disordered" evidence="1">
    <location>
        <begin position="1"/>
        <end position="72"/>
    </location>
</feature>
<feature type="compositionally biased region" description="Basic residues" evidence="1">
    <location>
        <begin position="12"/>
        <end position="24"/>
    </location>
</feature>
<sequence>MSSVGASYGHVHVQKRRQKEKLKKKMEDERTAESTNIVDAQRPPADDNNKSGKNKKIHPVEPPCTSSTANSS</sequence>
<name>A0A2Z7CSH9_9LAMI</name>
<organism evidence="2 3">
    <name type="scientific">Dorcoceras hygrometricum</name>
    <dbReference type="NCBI Taxonomy" id="472368"/>
    <lineage>
        <taxon>Eukaryota</taxon>
        <taxon>Viridiplantae</taxon>
        <taxon>Streptophyta</taxon>
        <taxon>Embryophyta</taxon>
        <taxon>Tracheophyta</taxon>
        <taxon>Spermatophyta</taxon>
        <taxon>Magnoliopsida</taxon>
        <taxon>eudicotyledons</taxon>
        <taxon>Gunneridae</taxon>
        <taxon>Pentapetalae</taxon>
        <taxon>asterids</taxon>
        <taxon>lamiids</taxon>
        <taxon>Lamiales</taxon>
        <taxon>Gesneriaceae</taxon>
        <taxon>Didymocarpoideae</taxon>
        <taxon>Trichosporeae</taxon>
        <taxon>Loxocarpinae</taxon>
        <taxon>Dorcoceras</taxon>
    </lineage>
</organism>
<gene>
    <name evidence="2" type="ORF">F511_07304</name>
</gene>
<evidence type="ECO:0000256" key="1">
    <source>
        <dbReference type="SAM" id="MobiDB-lite"/>
    </source>
</evidence>
<proteinExistence type="predicted"/>
<evidence type="ECO:0000313" key="3">
    <source>
        <dbReference type="Proteomes" id="UP000250235"/>
    </source>
</evidence>
<evidence type="ECO:0000313" key="2">
    <source>
        <dbReference type="EMBL" id="KZV49753.1"/>
    </source>
</evidence>